<evidence type="ECO:0000256" key="1">
    <source>
        <dbReference type="SAM" id="MobiDB-lite"/>
    </source>
</evidence>
<organism evidence="3 4">
    <name type="scientific">Actinopolyspora saharensis</name>
    <dbReference type="NCBI Taxonomy" id="995062"/>
    <lineage>
        <taxon>Bacteria</taxon>
        <taxon>Bacillati</taxon>
        <taxon>Actinomycetota</taxon>
        <taxon>Actinomycetes</taxon>
        <taxon>Actinopolysporales</taxon>
        <taxon>Actinopolysporaceae</taxon>
        <taxon>Actinopolyspora</taxon>
    </lineage>
</organism>
<dbReference type="Pfam" id="PF20615">
    <property type="entry name" value="DUF6802"/>
    <property type="match status" value="1"/>
</dbReference>
<feature type="region of interest" description="Disordered" evidence="1">
    <location>
        <begin position="74"/>
        <end position="139"/>
    </location>
</feature>
<evidence type="ECO:0000259" key="2">
    <source>
        <dbReference type="Pfam" id="PF20615"/>
    </source>
</evidence>
<dbReference type="STRING" id="995062.SAMN04489718_3361"/>
<accession>A0A1H1G274</accession>
<evidence type="ECO:0000313" key="3">
    <source>
        <dbReference type="EMBL" id="SDR06956.1"/>
    </source>
</evidence>
<protein>
    <recommendedName>
        <fullName evidence="2">DUF6802 domain-containing protein</fullName>
    </recommendedName>
</protein>
<reference evidence="4" key="1">
    <citation type="submission" date="2016-10" db="EMBL/GenBank/DDBJ databases">
        <authorList>
            <person name="Varghese N."/>
            <person name="Submissions S."/>
        </authorList>
    </citation>
    <scope>NUCLEOTIDE SEQUENCE [LARGE SCALE GENOMIC DNA]</scope>
    <source>
        <strain evidence="4">DSM 45459</strain>
    </source>
</reference>
<dbReference type="AlphaFoldDB" id="A0A1H1G274"/>
<sequence length="237" mass="25066">MYVEDTGSGDGDIRINVDGAEYTAEANHDLDQNGVDETVAVLTDDGYLAYTDSDSDGAADVMRTVDEQGNVVERARFDEVSGEWVPEQPDGSPRQDPRDDAGGQAMVVDTPRGDREVGPPTEDTNNDGRPDTAVVDTDGGQMLVTDVNGDGAADQMVRINDSGEVTVAKHTGDGEWTVVDQGSFDGSGQYASGQTKSPVTGAEDWLWESGEQADPAPSPHRTPDPGETDPASDAFWG</sequence>
<dbReference type="SUPFAM" id="SSF69318">
    <property type="entry name" value="Integrin alpha N-terminal domain"/>
    <property type="match status" value="1"/>
</dbReference>
<name>A0A1H1G274_9ACTN</name>
<dbReference type="RefSeq" id="WP_092525418.1">
    <property type="nucleotide sequence ID" value="NZ_FNKO01000002.1"/>
</dbReference>
<dbReference type="EMBL" id="FNKO01000002">
    <property type="protein sequence ID" value="SDR06956.1"/>
    <property type="molecule type" value="Genomic_DNA"/>
</dbReference>
<dbReference type="InterPro" id="IPR046543">
    <property type="entry name" value="DUF6802"/>
</dbReference>
<dbReference type="OrthoDB" id="3371160at2"/>
<dbReference type="Proteomes" id="UP000199301">
    <property type="component" value="Unassembled WGS sequence"/>
</dbReference>
<feature type="compositionally biased region" description="Polar residues" evidence="1">
    <location>
        <begin position="184"/>
        <end position="198"/>
    </location>
</feature>
<evidence type="ECO:0000313" key="4">
    <source>
        <dbReference type="Proteomes" id="UP000199301"/>
    </source>
</evidence>
<dbReference type="InterPro" id="IPR028994">
    <property type="entry name" value="Integrin_alpha_N"/>
</dbReference>
<proteinExistence type="predicted"/>
<keyword evidence="4" id="KW-1185">Reference proteome</keyword>
<feature type="region of interest" description="Disordered" evidence="1">
    <location>
        <begin position="180"/>
        <end position="237"/>
    </location>
</feature>
<gene>
    <name evidence="3" type="ORF">SAMN04489718_3361</name>
</gene>
<feature type="domain" description="DUF6802" evidence="2">
    <location>
        <begin position="116"/>
        <end position="185"/>
    </location>
</feature>